<dbReference type="HAMAP" id="MF_01685">
    <property type="entry name" value="FENR2"/>
    <property type="match status" value="1"/>
</dbReference>
<keyword evidence="5 6" id="KW-0560">Oxidoreductase</keyword>
<reference evidence="8 9" key="1">
    <citation type="submission" date="2019-03" db="EMBL/GenBank/DDBJ databases">
        <title>Genomic Encyclopedia of Type Strains, Phase III (KMG-III): the genomes of soil and plant-associated and newly described type strains.</title>
        <authorList>
            <person name="Whitman W."/>
        </authorList>
    </citation>
    <scope>NUCLEOTIDE SEQUENCE [LARGE SCALE GENOMIC DNA]</scope>
    <source>
        <strain evidence="8 9">CECT 7972</strain>
    </source>
</reference>
<feature type="binding site" evidence="6">
    <location>
        <position position="34"/>
    </location>
    <ligand>
        <name>FAD</name>
        <dbReference type="ChEBI" id="CHEBI:57692"/>
    </ligand>
</feature>
<name>A0A4R6ZSD3_9LIST</name>
<dbReference type="InterPro" id="IPR036188">
    <property type="entry name" value="FAD/NAD-bd_sf"/>
</dbReference>
<comment type="caution">
    <text evidence="6">Lacks conserved residue(s) required for the propagation of feature annotation.</text>
</comment>
<proteinExistence type="inferred from homology"/>
<feature type="binding site" evidence="6">
    <location>
        <position position="47"/>
    </location>
    <ligand>
        <name>FAD</name>
        <dbReference type="ChEBI" id="CHEBI:57692"/>
    </ligand>
</feature>
<dbReference type="PRINTS" id="PR00469">
    <property type="entry name" value="PNDRDTASEII"/>
</dbReference>
<evidence type="ECO:0000256" key="5">
    <source>
        <dbReference type="ARBA" id="ARBA00023002"/>
    </source>
</evidence>
<organism evidence="8 9">
    <name type="scientific">Listeria rocourtiae</name>
    <dbReference type="NCBI Taxonomy" id="647910"/>
    <lineage>
        <taxon>Bacteria</taxon>
        <taxon>Bacillati</taxon>
        <taxon>Bacillota</taxon>
        <taxon>Bacilli</taxon>
        <taxon>Bacillales</taxon>
        <taxon>Listeriaceae</taxon>
        <taxon>Listeria</taxon>
    </lineage>
</organism>
<comment type="subunit">
    <text evidence="1 6">Homodimer.</text>
</comment>
<dbReference type="EMBL" id="SNZK01000001">
    <property type="protein sequence ID" value="TDR55352.1"/>
    <property type="molecule type" value="Genomic_DNA"/>
</dbReference>
<feature type="binding site" evidence="6">
    <location>
        <position position="87"/>
    </location>
    <ligand>
        <name>FAD</name>
        <dbReference type="ChEBI" id="CHEBI:57692"/>
    </ligand>
</feature>
<dbReference type="SUPFAM" id="SSF51905">
    <property type="entry name" value="FAD/NAD(P)-binding domain"/>
    <property type="match status" value="1"/>
</dbReference>
<dbReference type="InterPro" id="IPR050097">
    <property type="entry name" value="Ferredoxin-NADP_redctase_2"/>
</dbReference>
<dbReference type="PANTHER" id="PTHR48105">
    <property type="entry name" value="THIOREDOXIN REDUCTASE 1-RELATED-RELATED"/>
    <property type="match status" value="1"/>
</dbReference>
<dbReference type="AlphaFoldDB" id="A0A4R6ZSD3"/>
<gene>
    <name evidence="8" type="ORF">DFP96_101286</name>
</gene>
<dbReference type="InterPro" id="IPR022890">
    <property type="entry name" value="Fd--NADP_Rdtase_type_2"/>
</dbReference>
<protein>
    <recommendedName>
        <fullName evidence="6">Ferredoxin--NADP reductase</fullName>
        <shortName evidence="6">FNR</shortName>
        <shortName evidence="6">Fd-NADP(+) reductase</shortName>
        <ecNumber evidence="6">1.18.1.2</ecNumber>
    </recommendedName>
</protein>
<comment type="caution">
    <text evidence="8">The sequence shown here is derived from an EMBL/GenBank/DDBJ whole genome shotgun (WGS) entry which is preliminary data.</text>
</comment>
<feature type="binding site" evidence="6">
    <location>
        <position position="324"/>
    </location>
    <ligand>
        <name>FAD</name>
        <dbReference type="ChEBI" id="CHEBI:57692"/>
    </ligand>
</feature>
<evidence type="ECO:0000313" key="8">
    <source>
        <dbReference type="EMBL" id="TDR55352.1"/>
    </source>
</evidence>
<evidence type="ECO:0000259" key="7">
    <source>
        <dbReference type="Pfam" id="PF07992"/>
    </source>
</evidence>
<keyword evidence="3 6" id="KW-0274">FAD</keyword>
<dbReference type="Pfam" id="PF07992">
    <property type="entry name" value="Pyr_redox_2"/>
    <property type="match status" value="1"/>
</dbReference>
<keyword evidence="4 6" id="KW-0521">NADP</keyword>
<feature type="binding site" evidence="6">
    <location>
        <position position="283"/>
    </location>
    <ligand>
        <name>FAD</name>
        <dbReference type="ChEBI" id="CHEBI:57692"/>
    </ligand>
</feature>
<dbReference type="GO" id="GO:0050660">
    <property type="term" value="F:flavin adenine dinucleotide binding"/>
    <property type="evidence" value="ECO:0007669"/>
    <property type="project" value="UniProtKB-UniRule"/>
</dbReference>
<dbReference type="GO" id="GO:0004324">
    <property type="term" value="F:ferredoxin-NADP+ reductase activity"/>
    <property type="evidence" value="ECO:0007669"/>
    <property type="project" value="UniProtKB-UniRule"/>
</dbReference>
<accession>A0A4R6ZSD3</accession>
<sequence length="332" mass="36256">MSNLYDVTIIGAGPVGLFTAFYSGLRSLKTKLIDAEPAVGGKIRHFYPEKIIRDIGGIPEIEGQQLVKNLHEQAQAFHPTIICGEQITKLTKQADGTFLIKAENGNYHYSKTVIIAAGSGTYEVNPLEVSGSETYTTSLFYDIKDVASFQDKTIVVSGGGNAAIDWAQALEPIAKEVHLVYRGENFKGHEERVKEMHDSTIHVHINHEITALQGNSTNLKSCIIHCNRNGSTTKIDTDAIVVNHGVKVNLGSMLDWGFDTSEYGILVNHEMETSVPGIYACGDICAYPRKMRIIAAGLHEGPIAINSAKNFLDPEADDVAMVSTHHESFSEV</sequence>
<keyword evidence="2 6" id="KW-0285">Flavoprotein</keyword>
<dbReference type="Gene3D" id="3.50.50.60">
    <property type="entry name" value="FAD/NAD(P)-binding domain"/>
    <property type="match status" value="2"/>
</dbReference>
<dbReference type="GO" id="GO:0050661">
    <property type="term" value="F:NADP binding"/>
    <property type="evidence" value="ECO:0007669"/>
    <property type="project" value="UniProtKB-UniRule"/>
</dbReference>
<comment type="cofactor">
    <cofactor evidence="6">
        <name>FAD</name>
        <dbReference type="ChEBI" id="CHEBI:57692"/>
    </cofactor>
    <text evidence="6">Binds 1 FAD per subunit.</text>
</comment>
<comment type="similarity">
    <text evidence="6">Belongs to the ferredoxin--NADP reductase type 2 family.</text>
</comment>
<dbReference type="EC" id="1.18.1.2" evidence="6"/>
<evidence type="ECO:0000313" key="9">
    <source>
        <dbReference type="Proteomes" id="UP000295558"/>
    </source>
</evidence>
<keyword evidence="9" id="KW-1185">Reference proteome</keyword>
<dbReference type="STRING" id="1265846.PROCOU_12448"/>
<evidence type="ECO:0000256" key="1">
    <source>
        <dbReference type="ARBA" id="ARBA00011738"/>
    </source>
</evidence>
<evidence type="ECO:0000256" key="4">
    <source>
        <dbReference type="ARBA" id="ARBA00022857"/>
    </source>
</evidence>
<comment type="catalytic activity">
    <reaction evidence="6">
        <text>2 reduced [2Fe-2S]-[ferredoxin] + NADP(+) + H(+) = 2 oxidized [2Fe-2S]-[ferredoxin] + NADPH</text>
        <dbReference type="Rhea" id="RHEA:20125"/>
        <dbReference type="Rhea" id="RHEA-COMP:10000"/>
        <dbReference type="Rhea" id="RHEA-COMP:10001"/>
        <dbReference type="ChEBI" id="CHEBI:15378"/>
        <dbReference type="ChEBI" id="CHEBI:33737"/>
        <dbReference type="ChEBI" id="CHEBI:33738"/>
        <dbReference type="ChEBI" id="CHEBI:57783"/>
        <dbReference type="ChEBI" id="CHEBI:58349"/>
        <dbReference type="EC" id="1.18.1.2"/>
    </reaction>
</comment>
<evidence type="ECO:0000256" key="2">
    <source>
        <dbReference type="ARBA" id="ARBA00022630"/>
    </source>
</evidence>
<evidence type="ECO:0000256" key="3">
    <source>
        <dbReference type="ARBA" id="ARBA00022827"/>
    </source>
</evidence>
<dbReference type="PRINTS" id="PR00368">
    <property type="entry name" value="FADPNR"/>
</dbReference>
<dbReference type="InterPro" id="IPR023753">
    <property type="entry name" value="FAD/NAD-binding_dom"/>
</dbReference>
<feature type="binding site" evidence="6">
    <location>
        <position position="42"/>
    </location>
    <ligand>
        <name>FAD</name>
        <dbReference type="ChEBI" id="CHEBI:57692"/>
    </ligand>
</feature>
<dbReference type="Proteomes" id="UP000295558">
    <property type="component" value="Unassembled WGS sequence"/>
</dbReference>
<feature type="domain" description="FAD/NAD(P)-binding" evidence="7">
    <location>
        <begin position="5"/>
        <end position="290"/>
    </location>
</feature>
<evidence type="ECO:0000256" key="6">
    <source>
        <dbReference type="HAMAP-Rule" id="MF_01685"/>
    </source>
</evidence>